<feature type="domain" description="F-box" evidence="1">
    <location>
        <begin position="8"/>
        <end position="54"/>
    </location>
</feature>
<sequence length="327" mass="38585">MSDIPPVSLPLPKLPNEVLLGIFHLVDASTILNACCTSRYWRVKLNSYEFVSIVAESVEDGIFCIRYSSMGRKSYMLAWNPISRRSKIIQDLVCVFKPDMVYLYAFMYYPYTLDYAIMHVFKHSSESTTCTLAIYTSFTRDCHVVMTCPPYVQTIDATYVTLDMCIYWVTYSHEDVERTKPYIVCFSILSNTFQQIFVLEQALARCYMLMIFNQKLCLAASDHDEKVFHISIWNVHVIEEDPTWTRLFMYNGIGSLFTPTMFVDEDIIEIKERHFQIEGADESHFSHFHICRYTPMNDTRRTLHWIEYEDQVRLRLLHVYYETIYPV</sequence>
<reference evidence="2 3" key="1">
    <citation type="submission" date="2019-01" db="EMBL/GenBank/DDBJ databases">
        <title>Sequencing of cultivated peanut Arachis hypogaea provides insights into genome evolution and oil improvement.</title>
        <authorList>
            <person name="Chen X."/>
        </authorList>
    </citation>
    <scope>NUCLEOTIDE SEQUENCE [LARGE SCALE GENOMIC DNA]</scope>
    <source>
        <strain evidence="3">cv. Fuhuasheng</strain>
        <tissue evidence="2">Leaves</tissue>
    </source>
</reference>
<dbReference type="PANTHER" id="PTHR31672">
    <property type="entry name" value="BNACNNG10540D PROTEIN"/>
    <property type="match status" value="1"/>
</dbReference>
<name>A0A445B1J5_ARAHY</name>
<keyword evidence="3" id="KW-1185">Reference proteome</keyword>
<dbReference type="Pfam" id="PF12937">
    <property type="entry name" value="F-box-like"/>
    <property type="match status" value="1"/>
</dbReference>
<dbReference type="AlphaFoldDB" id="A0A445B1J5"/>
<dbReference type="PROSITE" id="PS50181">
    <property type="entry name" value="FBOX"/>
    <property type="match status" value="1"/>
</dbReference>
<evidence type="ECO:0000313" key="2">
    <source>
        <dbReference type="EMBL" id="RYR32564.1"/>
    </source>
</evidence>
<accession>A0A445B1J5</accession>
<protein>
    <recommendedName>
        <fullName evidence="1">F-box domain-containing protein</fullName>
    </recommendedName>
</protein>
<organism evidence="2 3">
    <name type="scientific">Arachis hypogaea</name>
    <name type="common">Peanut</name>
    <dbReference type="NCBI Taxonomy" id="3818"/>
    <lineage>
        <taxon>Eukaryota</taxon>
        <taxon>Viridiplantae</taxon>
        <taxon>Streptophyta</taxon>
        <taxon>Embryophyta</taxon>
        <taxon>Tracheophyta</taxon>
        <taxon>Spermatophyta</taxon>
        <taxon>Magnoliopsida</taxon>
        <taxon>eudicotyledons</taxon>
        <taxon>Gunneridae</taxon>
        <taxon>Pentapetalae</taxon>
        <taxon>rosids</taxon>
        <taxon>fabids</taxon>
        <taxon>Fabales</taxon>
        <taxon>Fabaceae</taxon>
        <taxon>Papilionoideae</taxon>
        <taxon>50 kb inversion clade</taxon>
        <taxon>dalbergioids sensu lato</taxon>
        <taxon>Dalbergieae</taxon>
        <taxon>Pterocarpus clade</taxon>
        <taxon>Arachis</taxon>
    </lineage>
</organism>
<comment type="caution">
    <text evidence="2">The sequence shown here is derived from an EMBL/GenBank/DDBJ whole genome shotgun (WGS) entry which is preliminary data.</text>
</comment>
<gene>
    <name evidence="2" type="ORF">Ahy_A10g047102</name>
</gene>
<dbReference type="PANTHER" id="PTHR31672:SF13">
    <property type="entry name" value="F-BOX PROTEIN CPR30-LIKE"/>
    <property type="match status" value="1"/>
</dbReference>
<dbReference type="InterPro" id="IPR050796">
    <property type="entry name" value="SCF_F-box_component"/>
</dbReference>
<dbReference type="InterPro" id="IPR017451">
    <property type="entry name" value="F-box-assoc_interact_dom"/>
</dbReference>
<dbReference type="CDD" id="cd09917">
    <property type="entry name" value="F-box_SF"/>
    <property type="match status" value="1"/>
</dbReference>
<dbReference type="Gene3D" id="1.20.1280.50">
    <property type="match status" value="1"/>
</dbReference>
<dbReference type="Gramene" id="arahy.Tifrunner.gnm2.ann2.Ah10g391800.1">
    <property type="protein sequence ID" value="arahy.Tifrunner.gnm2.ann2.Ah10g391800.1-CDS"/>
    <property type="gene ID" value="arahy.Tifrunner.gnm2.ann2.Ah10g391800"/>
</dbReference>
<dbReference type="InterPro" id="IPR036047">
    <property type="entry name" value="F-box-like_dom_sf"/>
</dbReference>
<dbReference type="EMBL" id="SDMP01000010">
    <property type="protein sequence ID" value="RYR32564.1"/>
    <property type="molecule type" value="Genomic_DNA"/>
</dbReference>
<evidence type="ECO:0000313" key="3">
    <source>
        <dbReference type="Proteomes" id="UP000289738"/>
    </source>
</evidence>
<dbReference type="NCBIfam" id="TIGR01640">
    <property type="entry name" value="F_box_assoc_1"/>
    <property type="match status" value="1"/>
</dbReference>
<dbReference type="InterPro" id="IPR001810">
    <property type="entry name" value="F-box_dom"/>
</dbReference>
<proteinExistence type="predicted"/>
<evidence type="ECO:0000259" key="1">
    <source>
        <dbReference type="PROSITE" id="PS50181"/>
    </source>
</evidence>
<dbReference type="SUPFAM" id="SSF81383">
    <property type="entry name" value="F-box domain"/>
    <property type="match status" value="1"/>
</dbReference>
<dbReference type="Proteomes" id="UP000289738">
    <property type="component" value="Chromosome A10"/>
</dbReference>